<dbReference type="OMA" id="QTHIPDA"/>
<dbReference type="GO" id="GO:0005829">
    <property type="term" value="C:cytosol"/>
    <property type="evidence" value="ECO:0000318"/>
    <property type="project" value="GO_Central"/>
</dbReference>
<dbReference type="eggNOG" id="ENOG502SE7Q">
    <property type="taxonomic scope" value="Eukaryota"/>
</dbReference>
<keyword evidence="4" id="KW-0963">Cytoplasm</keyword>
<dbReference type="AlphaFoldDB" id="A7RUC6"/>
<evidence type="ECO:0000256" key="3">
    <source>
        <dbReference type="ARBA" id="ARBA00022475"/>
    </source>
</evidence>
<dbReference type="Gene3D" id="3.40.30.10">
    <property type="entry name" value="Glutaredoxin"/>
    <property type="match status" value="1"/>
</dbReference>
<dbReference type="InterPro" id="IPR051441">
    <property type="entry name" value="SelW_related"/>
</dbReference>
<evidence type="ECO:0000256" key="2">
    <source>
        <dbReference type="ARBA" id="ARBA00004514"/>
    </source>
</evidence>
<evidence type="ECO:0000256" key="7">
    <source>
        <dbReference type="ARBA" id="ARBA00023136"/>
    </source>
</evidence>
<organism evidence="16 17">
    <name type="scientific">Nematostella vectensis</name>
    <name type="common">Starlet sea anemone</name>
    <dbReference type="NCBI Taxonomy" id="45351"/>
    <lineage>
        <taxon>Eukaryota</taxon>
        <taxon>Metazoa</taxon>
        <taxon>Cnidaria</taxon>
        <taxon>Anthozoa</taxon>
        <taxon>Hexacorallia</taxon>
        <taxon>Actiniaria</taxon>
        <taxon>Edwardsiidae</taxon>
        <taxon>Nematostella</taxon>
    </lineage>
</organism>
<evidence type="ECO:0000256" key="15">
    <source>
        <dbReference type="ARBA" id="ARBA00069166"/>
    </source>
</evidence>
<evidence type="ECO:0000256" key="4">
    <source>
        <dbReference type="ARBA" id="ARBA00022490"/>
    </source>
</evidence>
<keyword evidence="7" id="KW-0472">Membrane</keyword>
<dbReference type="InParanoid" id="A7RUC6"/>
<dbReference type="GO" id="GO:0005886">
    <property type="term" value="C:plasma membrane"/>
    <property type="evidence" value="ECO:0007669"/>
    <property type="project" value="UniProtKB-SubCell"/>
</dbReference>
<evidence type="ECO:0000256" key="13">
    <source>
        <dbReference type="ARBA" id="ARBA00060789"/>
    </source>
</evidence>
<keyword evidence="6" id="KW-0007">Acetylation</keyword>
<dbReference type="GO" id="GO:0043066">
    <property type="term" value="P:negative regulation of apoptotic process"/>
    <property type="evidence" value="ECO:0000318"/>
    <property type="project" value="GO_Central"/>
</dbReference>
<dbReference type="PhylomeDB" id="A7RUC6"/>
<dbReference type="NCBIfam" id="TIGR02174">
    <property type="entry name" value="CXXU_selWTH"/>
    <property type="match status" value="1"/>
</dbReference>
<keyword evidence="3" id="KW-1003">Cell membrane</keyword>
<comment type="function">
    <text evidence="12">Increases cell migration by inducing filopodia formation at the leading edge of migrating cells. Plays a role in regulation of apoptosis, possibly through control of CASP3. May be involved in a redox-related process.</text>
</comment>
<reference evidence="16 17" key="1">
    <citation type="journal article" date="2007" name="Science">
        <title>Sea anemone genome reveals ancestral eumetazoan gene repertoire and genomic organization.</title>
        <authorList>
            <person name="Putnam N.H."/>
            <person name="Srivastava M."/>
            <person name="Hellsten U."/>
            <person name="Dirks B."/>
            <person name="Chapman J."/>
            <person name="Salamov A."/>
            <person name="Terry A."/>
            <person name="Shapiro H."/>
            <person name="Lindquist E."/>
            <person name="Kapitonov V.V."/>
            <person name="Jurka J."/>
            <person name="Genikhovich G."/>
            <person name="Grigoriev I.V."/>
            <person name="Lucas S.M."/>
            <person name="Steele R.E."/>
            <person name="Finnerty J.R."/>
            <person name="Technau U."/>
            <person name="Martindale M.Q."/>
            <person name="Rokhsar D.S."/>
        </authorList>
    </citation>
    <scope>NUCLEOTIDE SEQUENCE [LARGE SCALE GENOMIC DNA]</scope>
    <source>
        <strain evidence="17">CH2 X CH6</strain>
    </source>
</reference>
<evidence type="ECO:0000256" key="6">
    <source>
        <dbReference type="ARBA" id="ARBA00022990"/>
    </source>
</evidence>
<keyword evidence="9" id="KW-0676">Redox-active center</keyword>
<dbReference type="Pfam" id="PF10262">
    <property type="entry name" value="Rdx"/>
    <property type="match status" value="1"/>
</dbReference>
<evidence type="ECO:0000256" key="12">
    <source>
        <dbReference type="ARBA" id="ARBA00055778"/>
    </source>
</evidence>
<keyword evidence="5" id="KW-0053">Apoptosis</keyword>
<proteinExistence type="inferred from homology"/>
<dbReference type="Proteomes" id="UP000001593">
    <property type="component" value="Unassembled WGS sequence"/>
</dbReference>
<evidence type="ECO:0000256" key="8">
    <source>
        <dbReference type="ARBA" id="ARBA00023157"/>
    </source>
</evidence>
<name>A7RUC6_NEMVE</name>
<accession>A7RUC6</accession>
<dbReference type="InterPro" id="IPR036249">
    <property type="entry name" value="Thioredoxin-like_sf"/>
</dbReference>
<comment type="similarity">
    <text evidence="13">Belongs to the SelWTH family.</text>
</comment>
<evidence type="ECO:0000256" key="1">
    <source>
        <dbReference type="ARBA" id="ARBA00004342"/>
    </source>
</evidence>
<sequence>MPGKMSVILLGTGASFRFFRKKNVEAKPSEGADRILGLRDEILAECPEAQVEGKVGRSGSFEVTINGKEVFSKLKQGGFPVCDEVVNSVIEACKGLDPPHVEEVDKSGCSIQ</sequence>
<dbReference type="STRING" id="45351.A7RUC6"/>
<evidence type="ECO:0000256" key="14">
    <source>
        <dbReference type="ARBA" id="ARBA00065658"/>
    </source>
</evidence>
<evidence type="ECO:0000313" key="17">
    <source>
        <dbReference type="Proteomes" id="UP000001593"/>
    </source>
</evidence>
<comment type="subcellular location">
    <subcellularLocation>
        <location evidence="1">Cell membrane</location>
        <topology evidence="1">Lipid-anchor</topology>
        <orientation evidence="1">Cytoplasmic side</orientation>
    </subcellularLocation>
    <subcellularLocation>
        <location evidence="2">Cytoplasm</location>
        <location evidence="2">Cytosol</location>
    </subcellularLocation>
</comment>
<dbReference type="EMBL" id="DS469539">
    <property type="protein sequence ID" value="EDO45053.1"/>
    <property type="molecule type" value="Genomic_DNA"/>
</dbReference>
<evidence type="ECO:0000256" key="10">
    <source>
        <dbReference type="ARBA" id="ARBA00023288"/>
    </source>
</evidence>
<evidence type="ECO:0000313" key="16">
    <source>
        <dbReference type="EMBL" id="EDO45053.1"/>
    </source>
</evidence>
<dbReference type="PANTHER" id="PTHR15124:SF27">
    <property type="entry name" value="MIGRATION AND INVASION ENHANCER 1"/>
    <property type="match status" value="1"/>
</dbReference>
<keyword evidence="11" id="KW-0636">Prenylation</keyword>
<gene>
    <name evidence="16" type="ORF">NEMVEDRAFT_v1g202288</name>
</gene>
<dbReference type="GO" id="GO:0051491">
    <property type="term" value="P:positive regulation of filopodium assembly"/>
    <property type="evidence" value="ECO:0000318"/>
    <property type="project" value="GO_Central"/>
</dbReference>
<keyword evidence="10" id="KW-0449">Lipoprotein</keyword>
<keyword evidence="17" id="KW-1185">Reference proteome</keyword>
<dbReference type="HOGENOM" id="CLU_2148818_0_0_1"/>
<keyword evidence="8" id="KW-1015">Disulfide bond</keyword>
<evidence type="ECO:0000256" key="9">
    <source>
        <dbReference type="ARBA" id="ARBA00023284"/>
    </source>
</evidence>
<comment type="subunit">
    <text evidence="14">Interacts with GPX1.</text>
</comment>
<evidence type="ECO:0000256" key="5">
    <source>
        <dbReference type="ARBA" id="ARBA00022703"/>
    </source>
</evidence>
<dbReference type="PANTHER" id="PTHR15124">
    <property type="entry name" value="SELENOPROTEIN W"/>
    <property type="match status" value="1"/>
</dbReference>
<dbReference type="InterPro" id="IPR011893">
    <property type="entry name" value="Selenoprotein_Rdx-typ"/>
</dbReference>
<dbReference type="SUPFAM" id="SSF52833">
    <property type="entry name" value="Thioredoxin-like"/>
    <property type="match status" value="1"/>
</dbReference>
<dbReference type="GO" id="GO:0006915">
    <property type="term" value="P:apoptotic process"/>
    <property type="evidence" value="ECO:0007669"/>
    <property type="project" value="UniProtKB-KW"/>
</dbReference>
<evidence type="ECO:0000256" key="11">
    <source>
        <dbReference type="ARBA" id="ARBA00023289"/>
    </source>
</evidence>
<dbReference type="FunFam" id="3.40.30.10:FF:000131">
    <property type="entry name" value="migration and invasion enhancer 1"/>
    <property type="match status" value="1"/>
</dbReference>
<protein>
    <recommendedName>
        <fullName evidence="15">Migration and invasion enhancer 1</fullName>
    </recommendedName>
</protein>